<evidence type="ECO:0000256" key="3">
    <source>
        <dbReference type="ARBA" id="ARBA00022475"/>
    </source>
</evidence>
<reference evidence="17 18" key="1">
    <citation type="submission" date="2022-05" db="EMBL/GenBank/DDBJ databases">
        <authorList>
            <consortium name="Genoscope - CEA"/>
            <person name="William W."/>
        </authorList>
    </citation>
    <scope>NUCLEOTIDE SEQUENCE [LARGE SCALE GENOMIC DNA]</scope>
</reference>
<evidence type="ECO:0000256" key="9">
    <source>
        <dbReference type="ARBA" id="ARBA00023170"/>
    </source>
</evidence>
<dbReference type="InterPro" id="IPR028082">
    <property type="entry name" value="Peripla_BP_I"/>
</dbReference>
<proteinExistence type="predicted"/>
<dbReference type="Gene3D" id="1.10.287.70">
    <property type="match status" value="1"/>
</dbReference>
<feature type="transmembrane region" description="Helical" evidence="15">
    <location>
        <begin position="619"/>
        <end position="640"/>
    </location>
</feature>
<feature type="transmembrane region" description="Helical" evidence="15">
    <location>
        <begin position="544"/>
        <end position="565"/>
    </location>
</feature>
<feature type="non-terminal residue" evidence="17">
    <location>
        <position position="1"/>
    </location>
</feature>
<feature type="transmembrane region" description="Helical" evidence="15">
    <location>
        <begin position="802"/>
        <end position="822"/>
    </location>
</feature>
<dbReference type="PANTHER" id="PTHR18966">
    <property type="entry name" value="IONOTROPIC GLUTAMATE RECEPTOR"/>
    <property type="match status" value="1"/>
</dbReference>
<evidence type="ECO:0000256" key="2">
    <source>
        <dbReference type="ARBA" id="ARBA00022448"/>
    </source>
</evidence>
<keyword evidence="2" id="KW-0813">Transport</keyword>
<keyword evidence="7" id="KW-0406">Ion transport</keyword>
<evidence type="ECO:0000256" key="5">
    <source>
        <dbReference type="ARBA" id="ARBA00022989"/>
    </source>
</evidence>
<gene>
    <name evidence="17" type="ORF">PLOB_00047551</name>
</gene>
<keyword evidence="18" id="KW-1185">Reference proteome</keyword>
<keyword evidence="9" id="KW-0675">Receptor</keyword>
<dbReference type="Gene3D" id="3.40.190.10">
    <property type="entry name" value="Periplasmic binding protein-like II"/>
    <property type="match status" value="2"/>
</dbReference>
<evidence type="ECO:0000256" key="1">
    <source>
        <dbReference type="ARBA" id="ARBA00004651"/>
    </source>
</evidence>
<evidence type="ECO:0000256" key="6">
    <source>
        <dbReference type="ARBA" id="ARBA00023018"/>
    </source>
</evidence>
<dbReference type="EMBL" id="CALNXK010000087">
    <property type="protein sequence ID" value="CAH3149567.1"/>
    <property type="molecule type" value="Genomic_DNA"/>
</dbReference>
<dbReference type="InterPro" id="IPR019594">
    <property type="entry name" value="Glu/Gly-bd"/>
</dbReference>
<protein>
    <recommendedName>
        <fullName evidence="16">Ionotropic glutamate receptor C-terminal domain-containing protein</fullName>
    </recommendedName>
</protein>
<dbReference type="Pfam" id="PF01094">
    <property type="entry name" value="ANF_receptor"/>
    <property type="match status" value="1"/>
</dbReference>
<keyword evidence="5 15" id="KW-1133">Transmembrane helix</keyword>
<keyword evidence="13" id="KW-0407">Ion channel</keyword>
<dbReference type="Pfam" id="PF10613">
    <property type="entry name" value="Lig_chan-Glu_bd"/>
    <property type="match status" value="1"/>
</dbReference>
<evidence type="ECO:0000259" key="16">
    <source>
        <dbReference type="SMART" id="SM00079"/>
    </source>
</evidence>
<keyword evidence="12" id="KW-1071">Ligand-gated ion channel</keyword>
<keyword evidence="4 15" id="KW-0812">Transmembrane</keyword>
<evidence type="ECO:0000313" key="18">
    <source>
        <dbReference type="Proteomes" id="UP001159405"/>
    </source>
</evidence>
<dbReference type="InterPro" id="IPR015683">
    <property type="entry name" value="Ionotropic_Glu_rcpt"/>
</dbReference>
<comment type="subcellular location">
    <subcellularLocation>
        <location evidence="1">Cell membrane</location>
        <topology evidence="1">Multi-pass membrane protein</topology>
    </subcellularLocation>
    <subcellularLocation>
        <location evidence="14">Postsynaptic cell membrane</location>
    </subcellularLocation>
</comment>
<feature type="domain" description="Ionotropic glutamate receptor C-terminal" evidence="16">
    <location>
        <begin position="417"/>
        <end position="779"/>
    </location>
</feature>
<evidence type="ECO:0000256" key="10">
    <source>
        <dbReference type="ARBA" id="ARBA00023180"/>
    </source>
</evidence>
<dbReference type="SMART" id="SM00079">
    <property type="entry name" value="PBPe"/>
    <property type="match status" value="1"/>
</dbReference>
<evidence type="ECO:0000256" key="14">
    <source>
        <dbReference type="ARBA" id="ARBA00034100"/>
    </source>
</evidence>
<comment type="caution">
    <text evidence="17">The sequence shown here is derived from an EMBL/GenBank/DDBJ whole genome shotgun (WGS) entry which is preliminary data.</text>
</comment>
<keyword evidence="6" id="KW-0770">Synapse</keyword>
<dbReference type="SUPFAM" id="SSF53850">
    <property type="entry name" value="Periplasmic binding protein-like II"/>
    <property type="match status" value="1"/>
</dbReference>
<evidence type="ECO:0000313" key="17">
    <source>
        <dbReference type="EMBL" id="CAH3149567.1"/>
    </source>
</evidence>
<name>A0ABN8PU58_9CNID</name>
<dbReference type="InterPro" id="IPR001508">
    <property type="entry name" value="Iono_Glu_rcpt_met"/>
</dbReference>
<dbReference type="Gene3D" id="3.40.50.2300">
    <property type="match status" value="2"/>
</dbReference>
<dbReference type="Pfam" id="PF00060">
    <property type="entry name" value="Lig_chan"/>
    <property type="match status" value="1"/>
</dbReference>
<evidence type="ECO:0000256" key="8">
    <source>
        <dbReference type="ARBA" id="ARBA00023136"/>
    </source>
</evidence>
<evidence type="ECO:0000256" key="7">
    <source>
        <dbReference type="ARBA" id="ARBA00023065"/>
    </source>
</evidence>
<dbReference type="SUPFAM" id="SSF81324">
    <property type="entry name" value="Voltage-gated potassium channels"/>
    <property type="match status" value="1"/>
</dbReference>
<evidence type="ECO:0000256" key="11">
    <source>
        <dbReference type="ARBA" id="ARBA00023257"/>
    </source>
</evidence>
<evidence type="ECO:0000256" key="12">
    <source>
        <dbReference type="ARBA" id="ARBA00023286"/>
    </source>
</evidence>
<keyword evidence="8 15" id="KW-0472">Membrane</keyword>
<organism evidence="17 18">
    <name type="scientific">Porites lobata</name>
    <dbReference type="NCBI Taxonomy" id="104759"/>
    <lineage>
        <taxon>Eukaryota</taxon>
        <taxon>Metazoa</taxon>
        <taxon>Cnidaria</taxon>
        <taxon>Anthozoa</taxon>
        <taxon>Hexacorallia</taxon>
        <taxon>Scleractinia</taxon>
        <taxon>Fungiina</taxon>
        <taxon>Poritidae</taxon>
        <taxon>Porites</taxon>
    </lineage>
</organism>
<keyword evidence="11" id="KW-0628">Postsynaptic cell membrane</keyword>
<dbReference type="PRINTS" id="PR00177">
    <property type="entry name" value="NMDARECEPTOR"/>
</dbReference>
<evidence type="ECO:0000256" key="15">
    <source>
        <dbReference type="SAM" id="Phobius"/>
    </source>
</evidence>
<dbReference type="InterPro" id="IPR001320">
    <property type="entry name" value="Iontro_rcpt_C"/>
</dbReference>
<accession>A0ABN8PU58</accession>
<evidence type="ECO:0000256" key="4">
    <source>
        <dbReference type="ARBA" id="ARBA00022692"/>
    </source>
</evidence>
<sequence>FCSSGVLYNKASESLLRILENLFKSGILPSSEDRRKMSPSYQLKLRPLNVDGEDLLSKEVTSKLALAMTVIDLACNDEKAFALSSLLHVPLIKVDAIVEDTEHELIVSVRPSYRTVNKALFDVMKFYAFKNVAVLYDVRRLRQASFFYAEVREPFNAEMMPELLLLDDKRKLERGLTTLLKSHIKQVILFCDQNDLTTIMNAALYVGINDKELKWIASDLEVAGVNKTDPSICGMVGLGLHVSNQDAVRDFKQIADQAVVDNGAKEFSLAMYAAVHDAAKVSERALARFLTSKNGKDIIAAHEVDKSCPLRSIESKDKGLGQKILSEIKKVKFQGLTGHVEFNASTGERLVKDGMNILNVLQTDVTQVGSWKPASGKNANAVSTRQSKEPKWLGAFEEMVKCHNPGVIGSPTVPIRTLTVTTVLERPFVEITNKSAKLKDVAGKVKDGDVQGFLIDLIRELAKEANFKYEIYLRGDTKYQNMIDELKEQKRDMALAPITITASREEDIDFSKPFMDFSLSLIMQKPGEPPINNFAFLQPFTNSVWLSTIGVVMFITIMMCVMDFLTPFGYRARARDADDEPGNEFNLLNSLWFATASILQQGPDNTPLAPSGRLLASTFWFFILILISTYTANLAAFFTIKQTADTINSLEALANQNEMKYGVMEGGSVKKFFETSENSLYRKMFSHMREYKTFVPNTTTGVKRAREENYAYITEYPYLEYHNQQKPCNTKLLNNLIQTKSYGLGLQRNSPYTNRITVAILKLREKNFIEKTRRTWWDDRSKCPKPSQSKTGNTQRLDLNNLAGVFIILLGGVVVSLVLLIIERRCKNLVDMLTNGQCRKANGKLKDDNEYIPMENIRHVDPGIKQPNVINLYPLDKYACAPESKL</sequence>
<dbReference type="SUPFAM" id="SSF53822">
    <property type="entry name" value="Periplasmic binding protein-like I"/>
    <property type="match status" value="1"/>
</dbReference>
<dbReference type="InterPro" id="IPR001828">
    <property type="entry name" value="ANF_lig-bd_rcpt"/>
</dbReference>
<evidence type="ECO:0000256" key="13">
    <source>
        <dbReference type="ARBA" id="ARBA00023303"/>
    </source>
</evidence>
<dbReference type="Proteomes" id="UP001159405">
    <property type="component" value="Unassembled WGS sequence"/>
</dbReference>
<keyword evidence="3" id="KW-1003">Cell membrane</keyword>
<keyword evidence="10" id="KW-0325">Glycoprotein</keyword>